<dbReference type="OrthoDB" id="21578at2"/>
<reference evidence="2 3" key="1">
    <citation type="submission" date="2019-02" db="EMBL/GenBank/DDBJ databases">
        <title>Deep-cultivation of Planctomycetes and their phenomic and genomic characterization uncovers novel biology.</title>
        <authorList>
            <person name="Wiegand S."/>
            <person name="Jogler M."/>
            <person name="Boedeker C."/>
            <person name="Pinto D."/>
            <person name="Vollmers J."/>
            <person name="Rivas-Marin E."/>
            <person name="Kohn T."/>
            <person name="Peeters S.H."/>
            <person name="Heuer A."/>
            <person name="Rast P."/>
            <person name="Oberbeckmann S."/>
            <person name="Bunk B."/>
            <person name="Jeske O."/>
            <person name="Meyerdierks A."/>
            <person name="Storesund J.E."/>
            <person name="Kallscheuer N."/>
            <person name="Luecker S."/>
            <person name="Lage O.M."/>
            <person name="Pohl T."/>
            <person name="Merkel B.J."/>
            <person name="Hornburger P."/>
            <person name="Mueller R.-W."/>
            <person name="Bruemmer F."/>
            <person name="Labrenz M."/>
            <person name="Spormann A.M."/>
            <person name="Op Den Camp H."/>
            <person name="Overmann J."/>
            <person name="Amann R."/>
            <person name="Jetten M.S.M."/>
            <person name="Mascher T."/>
            <person name="Medema M.H."/>
            <person name="Devos D.P."/>
            <person name="Kaster A.-K."/>
            <person name="Ovreas L."/>
            <person name="Rohde M."/>
            <person name="Galperin M.Y."/>
            <person name="Jogler C."/>
        </authorList>
    </citation>
    <scope>NUCLEOTIDE SEQUENCE [LARGE SCALE GENOMIC DNA]</scope>
    <source>
        <strain evidence="2 3">CA13</strain>
    </source>
</reference>
<protein>
    <submittedName>
        <fullName evidence="2">Uncharacterized protein</fullName>
    </submittedName>
</protein>
<feature type="transmembrane region" description="Helical" evidence="1">
    <location>
        <begin position="45"/>
        <end position="70"/>
    </location>
</feature>
<evidence type="ECO:0000256" key="1">
    <source>
        <dbReference type="SAM" id="Phobius"/>
    </source>
</evidence>
<evidence type="ECO:0000313" key="3">
    <source>
        <dbReference type="Proteomes" id="UP000315010"/>
    </source>
</evidence>
<evidence type="ECO:0000313" key="2">
    <source>
        <dbReference type="EMBL" id="TWT79910.1"/>
    </source>
</evidence>
<gene>
    <name evidence="2" type="ORF">CA13_13190</name>
</gene>
<dbReference type="RefSeq" id="WP_146395029.1">
    <property type="nucleotide sequence ID" value="NZ_SJPJ01000001.1"/>
</dbReference>
<dbReference type="EMBL" id="SJPJ01000001">
    <property type="protein sequence ID" value="TWT79910.1"/>
    <property type="molecule type" value="Genomic_DNA"/>
</dbReference>
<name>A0A5C5YYB3_9BACT</name>
<keyword evidence="3" id="KW-1185">Reference proteome</keyword>
<feature type="transmembrane region" description="Helical" evidence="1">
    <location>
        <begin position="12"/>
        <end position="38"/>
    </location>
</feature>
<keyword evidence="1" id="KW-0812">Transmembrane</keyword>
<keyword evidence="1" id="KW-0472">Membrane</keyword>
<comment type="caution">
    <text evidence="2">The sequence shown here is derived from an EMBL/GenBank/DDBJ whole genome shotgun (WGS) entry which is preliminary data.</text>
</comment>
<keyword evidence="1" id="KW-1133">Transmembrane helix</keyword>
<sequence length="87" mass="9992">MDFWDNHSLLFVLAMFFFPRLTMLFATTYGGGFLYWLGWLFAPRLTVAIIATMLYGDTNIVLVVLTWFWAIGGESTEKTVASKRARD</sequence>
<accession>A0A5C5YYB3</accession>
<dbReference type="AlphaFoldDB" id="A0A5C5YYB3"/>
<dbReference type="Proteomes" id="UP000315010">
    <property type="component" value="Unassembled WGS sequence"/>
</dbReference>
<proteinExistence type="predicted"/>
<organism evidence="2 3">
    <name type="scientific">Novipirellula herctigrandis</name>
    <dbReference type="NCBI Taxonomy" id="2527986"/>
    <lineage>
        <taxon>Bacteria</taxon>
        <taxon>Pseudomonadati</taxon>
        <taxon>Planctomycetota</taxon>
        <taxon>Planctomycetia</taxon>
        <taxon>Pirellulales</taxon>
        <taxon>Pirellulaceae</taxon>
        <taxon>Novipirellula</taxon>
    </lineage>
</organism>